<comment type="caution">
    <text evidence="4">The sequence shown here is derived from an EMBL/GenBank/DDBJ whole genome shotgun (WGS) entry which is preliminary data.</text>
</comment>
<dbReference type="RefSeq" id="WP_182351312.1">
    <property type="nucleotide sequence ID" value="NZ_JAJSPM010000001.1"/>
</dbReference>
<comment type="similarity">
    <text evidence="1">Belongs to the bacterial sugar transferase family.</text>
</comment>
<dbReference type="PANTHER" id="PTHR30576:SF0">
    <property type="entry name" value="UNDECAPRENYL-PHOSPHATE N-ACETYLGALACTOSAMINYL 1-PHOSPHATE TRANSFERASE-RELATED"/>
    <property type="match status" value="1"/>
</dbReference>
<organism evidence="4 5">
    <name type="scientific">Legionella resiliens</name>
    <dbReference type="NCBI Taxonomy" id="2905958"/>
    <lineage>
        <taxon>Bacteria</taxon>
        <taxon>Pseudomonadati</taxon>
        <taxon>Pseudomonadota</taxon>
        <taxon>Gammaproteobacteria</taxon>
        <taxon>Legionellales</taxon>
        <taxon>Legionellaceae</taxon>
        <taxon>Legionella</taxon>
    </lineage>
</organism>
<dbReference type="EMBL" id="JAJTND010000001">
    <property type="protein sequence ID" value="MCE3531388.1"/>
    <property type="molecule type" value="Genomic_DNA"/>
</dbReference>
<proteinExistence type="inferred from homology"/>
<evidence type="ECO:0000256" key="1">
    <source>
        <dbReference type="ARBA" id="ARBA00006464"/>
    </source>
</evidence>
<dbReference type="GO" id="GO:0016740">
    <property type="term" value="F:transferase activity"/>
    <property type="evidence" value="ECO:0007669"/>
    <property type="project" value="UniProtKB-KW"/>
</dbReference>
<protein>
    <submittedName>
        <fullName evidence="4">Sugar transferase</fullName>
    </submittedName>
</protein>
<evidence type="ECO:0000256" key="2">
    <source>
        <dbReference type="SAM" id="Phobius"/>
    </source>
</evidence>
<keyword evidence="2" id="KW-0472">Membrane</keyword>
<dbReference type="PANTHER" id="PTHR30576">
    <property type="entry name" value="COLANIC BIOSYNTHESIS UDP-GLUCOSE LIPID CARRIER TRANSFERASE"/>
    <property type="match status" value="1"/>
</dbReference>
<dbReference type="Pfam" id="PF02397">
    <property type="entry name" value="Bac_transf"/>
    <property type="match status" value="1"/>
</dbReference>
<evidence type="ECO:0000313" key="5">
    <source>
        <dbReference type="Proteomes" id="UP001320170"/>
    </source>
</evidence>
<name>A0ABS8X2R6_9GAMM</name>
<sequence>MDRLKGRVKFYLFFRSFLERVFSLCILILLSPVFFIISFIILITMGRPIFFIQDRMGRGNQAFRMYKFRTMRNDNQKVVYASKNDPRVTKFGQIIRKHRLDELPQFLNILIGNMSLIGPRPEPMQLAEKYNETIADYNVRHLVKPGITGYAQVKMGYADSEDATKIKVSYDLEYVKNLSLLLDAQIILKTIRVIFTGFGAR</sequence>
<gene>
    <name evidence="4" type="ORF">LXO92_03220</name>
</gene>
<accession>A0ABS8X2R6</accession>
<dbReference type="InterPro" id="IPR003362">
    <property type="entry name" value="Bact_transf"/>
</dbReference>
<evidence type="ECO:0000313" key="4">
    <source>
        <dbReference type="EMBL" id="MCE3531388.1"/>
    </source>
</evidence>
<keyword evidence="5" id="KW-1185">Reference proteome</keyword>
<feature type="domain" description="Bacterial sugar transferase" evidence="3">
    <location>
        <begin position="17"/>
        <end position="195"/>
    </location>
</feature>
<keyword evidence="2" id="KW-1133">Transmembrane helix</keyword>
<dbReference type="Proteomes" id="UP001320170">
    <property type="component" value="Unassembled WGS sequence"/>
</dbReference>
<evidence type="ECO:0000259" key="3">
    <source>
        <dbReference type="Pfam" id="PF02397"/>
    </source>
</evidence>
<keyword evidence="2" id="KW-0812">Transmembrane</keyword>
<reference evidence="4 5" key="1">
    <citation type="journal article" date="2024" name="Pathogens">
        <title>Characterization of a Novel Species of Legionella Isolated from a Healthcare Facility: Legionella resiliens sp. nov.</title>
        <authorList>
            <person name="Cristino S."/>
            <person name="Pascale M.R."/>
            <person name="Marino F."/>
            <person name="Derelitto C."/>
            <person name="Salaris S."/>
            <person name="Orsini M."/>
            <person name="Squarzoni S."/>
            <person name="Grottola A."/>
            <person name="Girolamini L."/>
        </authorList>
    </citation>
    <scope>NUCLEOTIDE SEQUENCE [LARGE SCALE GENOMIC DNA]</scope>
    <source>
        <strain evidence="4 5">8cVS16</strain>
    </source>
</reference>
<feature type="transmembrane region" description="Helical" evidence="2">
    <location>
        <begin position="21"/>
        <end position="45"/>
    </location>
</feature>
<keyword evidence="4" id="KW-0808">Transferase</keyword>